<evidence type="ECO:0000256" key="3">
    <source>
        <dbReference type="ARBA" id="ARBA00022692"/>
    </source>
</evidence>
<evidence type="ECO:0000256" key="1">
    <source>
        <dbReference type="ARBA" id="ARBA00004141"/>
    </source>
</evidence>
<feature type="domain" description="Peptidase S54 rhomboid" evidence="9">
    <location>
        <begin position="394"/>
        <end position="538"/>
    </location>
</feature>
<keyword evidence="11" id="KW-1185">Reference proteome</keyword>
<dbReference type="PANTHER" id="PTHR43731">
    <property type="entry name" value="RHOMBOID PROTEASE"/>
    <property type="match status" value="1"/>
</dbReference>
<feature type="transmembrane region" description="Helical" evidence="8">
    <location>
        <begin position="429"/>
        <end position="450"/>
    </location>
</feature>
<organism evidence="10 11">
    <name type="scientific">Phyllosticta capitalensis</name>
    <dbReference type="NCBI Taxonomy" id="121624"/>
    <lineage>
        <taxon>Eukaryota</taxon>
        <taxon>Fungi</taxon>
        <taxon>Dikarya</taxon>
        <taxon>Ascomycota</taxon>
        <taxon>Pezizomycotina</taxon>
        <taxon>Dothideomycetes</taxon>
        <taxon>Dothideomycetes incertae sedis</taxon>
        <taxon>Botryosphaeriales</taxon>
        <taxon>Phyllostictaceae</taxon>
        <taxon>Phyllosticta</taxon>
    </lineage>
</organism>
<dbReference type="InterPro" id="IPR035952">
    <property type="entry name" value="Rhomboid-like_sf"/>
</dbReference>
<evidence type="ECO:0000256" key="2">
    <source>
        <dbReference type="ARBA" id="ARBA00009045"/>
    </source>
</evidence>
<evidence type="ECO:0000256" key="8">
    <source>
        <dbReference type="SAM" id="Phobius"/>
    </source>
</evidence>
<dbReference type="PANTHER" id="PTHR43731:SF14">
    <property type="entry name" value="PRESENILIN-ASSOCIATED RHOMBOID-LIKE PROTEIN, MITOCHONDRIAL"/>
    <property type="match status" value="1"/>
</dbReference>
<comment type="subcellular location">
    <subcellularLocation>
        <location evidence="1">Membrane</location>
        <topology evidence="1">Multi-pass membrane protein</topology>
    </subcellularLocation>
</comment>
<feature type="transmembrane region" description="Helical" evidence="8">
    <location>
        <begin position="498"/>
        <end position="514"/>
    </location>
</feature>
<evidence type="ECO:0000259" key="9">
    <source>
        <dbReference type="Pfam" id="PF01694"/>
    </source>
</evidence>
<comment type="similarity">
    <text evidence="2">Belongs to the peptidase S54 family.</text>
</comment>
<dbReference type="EMBL" id="JBBWRZ010000003">
    <property type="protein sequence ID" value="KAK8239901.1"/>
    <property type="molecule type" value="Genomic_DNA"/>
</dbReference>
<name>A0ABR1YVI2_9PEZI</name>
<dbReference type="Gene3D" id="1.20.1540.10">
    <property type="entry name" value="Rhomboid-like"/>
    <property type="match status" value="1"/>
</dbReference>
<feature type="transmembrane region" description="Helical" evidence="8">
    <location>
        <begin position="456"/>
        <end position="477"/>
    </location>
</feature>
<evidence type="ECO:0000256" key="7">
    <source>
        <dbReference type="SAM" id="MobiDB-lite"/>
    </source>
</evidence>
<proteinExistence type="inferred from homology"/>
<feature type="transmembrane region" description="Helical" evidence="8">
    <location>
        <begin position="352"/>
        <end position="369"/>
    </location>
</feature>
<evidence type="ECO:0000256" key="4">
    <source>
        <dbReference type="ARBA" id="ARBA00022801"/>
    </source>
</evidence>
<evidence type="ECO:0000256" key="5">
    <source>
        <dbReference type="ARBA" id="ARBA00022989"/>
    </source>
</evidence>
<dbReference type="Proteomes" id="UP001492380">
    <property type="component" value="Unassembled WGS sequence"/>
</dbReference>
<evidence type="ECO:0000256" key="6">
    <source>
        <dbReference type="ARBA" id="ARBA00023136"/>
    </source>
</evidence>
<keyword evidence="6 8" id="KW-0472">Membrane</keyword>
<feature type="compositionally biased region" description="Basic and acidic residues" evidence="7">
    <location>
        <begin position="247"/>
        <end position="258"/>
    </location>
</feature>
<evidence type="ECO:0000313" key="11">
    <source>
        <dbReference type="Proteomes" id="UP001492380"/>
    </source>
</evidence>
<keyword evidence="4" id="KW-0378">Hydrolase</keyword>
<gene>
    <name evidence="10" type="ORF">HDK90DRAFT_167110</name>
</gene>
<feature type="transmembrane region" description="Helical" evidence="8">
    <location>
        <begin position="314"/>
        <end position="332"/>
    </location>
</feature>
<comment type="caution">
    <text evidence="10">The sequence shown here is derived from an EMBL/GenBank/DDBJ whole genome shotgun (WGS) entry which is preliminary data.</text>
</comment>
<dbReference type="InterPro" id="IPR050925">
    <property type="entry name" value="Rhomboid_protease_S54"/>
</dbReference>
<feature type="transmembrane region" description="Helical" evidence="8">
    <location>
        <begin position="405"/>
        <end position="422"/>
    </location>
</feature>
<accession>A0ABR1YVI2</accession>
<feature type="compositionally biased region" description="Basic and acidic residues" evidence="7">
    <location>
        <begin position="268"/>
        <end position="289"/>
    </location>
</feature>
<dbReference type="SUPFAM" id="SSF144091">
    <property type="entry name" value="Rhomboid-like"/>
    <property type="match status" value="1"/>
</dbReference>
<sequence>MSYAWTIACRPFAGLRLSALPPCAIARSIAARSASTASCCSSTTPSALRLPRLQSHNPIAPPPLRFVACRYFSTTPSVAKKARKSSSRAAAESENAKSEQPKQPQQDSKQDQETEEDTPLPSGALSDAQITSIFGPDIPAAQGNAILRSLHHRRVTGSLVEKGVQFDYFPPEKALKGLEYLRATHPLDEQAAAAEYAEAEAERLENELVERAQKVGLYKKDPVYGYSELEALRARNEAVYEAQQQQKRREEEQKEKEAIAAGKSSGKALEKSKGRFELRRPPKKPESEFTKYYRERGTITHDAAPPEMSYIRRVGPSVLLCLAICTLCYLFASTYTPPSRTARIWPDTPPALSTNLFILSLNLLAFLAWKVPPAWRTMNKYFIMTPGYPHAASILGSIFSHSAPAHLLTNMFLMMVFGPYLHDLVGRGNYLAIFVGGGAIGATASLLRHAATPRGWLTSSLGASGALNAVVGAYFILADAERRRVPFTDYEVPLQGKAILAILVLFELVGMRRASNRDHVAHLAGMATGAGAAVLLRRRVERAREEKNARGEETGAASEGAAMVAQAHHAKGDLMVDWEAIKARVPYWMGGTKRS</sequence>
<feature type="region of interest" description="Disordered" evidence="7">
    <location>
        <begin position="243"/>
        <end position="289"/>
    </location>
</feature>
<keyword evidence="5 8" id="KW-1133">Transmembrane helix</keyword>
<feature type="region of interest" description="Disordered" evidence="7">
    <location>
        <begin position="80"/>
        <end position="125"/>
    </location>
</feature>
<protein>
    <recommendedName>
        <fullName evidence="9">Peptidase S54 rhomboid domain-containing protein</fullName>
    </recommendedName>
</protein>
<keyword evidence="3 8" id="KW-0812">Transmembrane</keyword>
<evidence type="ECO:0000313" key="10">
    <source>
        <dbReference type="EMBL" id="KAK8239901.1"/>
    </source>
</evidence>
<reference evidence="10 11" key="1">
    <citation type="submission" date="2024-04" db="EMBL/GenBank/DDBJ databases">
        <title>Phyllosticta paracitricarpa is synonymous to the EU quarantine fungus P. citricarpa based on phylogenomic analyses.</title>
        <authorList>
            <consortium name="Lawrence Berkeley National Laboratory"/>
            <person name="Van Ingen-Buijs V.A."/>
            <person name="Van Westerhoven A.C."/>
            <person name="Haridas S."/>
            <person name="Skiadas P."/>
            <person name="Martin F."/>
            <person name="Groenewald J.Z."/>
            <person name="Crous P.W."/>
            <person name="Seidl M.F."/>
        </authorList>
    </citation>
    <scope>NUCLEOTIDE SEQUENCE [LARGE SCALE GENOMIC DNA]</scope>
    <source>
        <strain evidence="10 11">CBS 123374</strain>
    </source>
</reference>
<dbReference type="Pfam" id="PF01694">
    <property type="entry name" value="Rhomboid"/>
    <property type="match status" value="1"/>
</dbReference>
<dbReference type="InterPro" id="IPR022764">
    <property type="entry name" value="Peptidase_S54_rhomboid_dom"/>
</dbReference>